<evidence type="ECO:0000313" key="1">
    <source>
        <dbReference type="EMBL" id="CXJ03596.1"/>
    </source>
</evidence>
<evidence type="ECO:0000313" key="2">
    <source>
        <dbReference type="EMBL" id="SCL98509.1"/>
    </source>
</evidence>
<dbReference type="Proteomes" id="UP000069549">
    <property type="component" value="Chromosome 13"/>
</dbReference>
<gene>
    <name evidence="1" type="ORF">PBK173_000418500</name>
    <name evidence="5" type="ORF">PBNK65E_000407800</name>
    <name evidence="2" type="ORF">PBNK65NY_000407200</name>
    <name evidence="3" type="ORF">PBSP11A_000407700</name>
    <name evidence="4" type="ORF">PBSP11RLL_000407900</name>
</gene>
<reference evidence="1 6" key="1">
    <citation type="submission" date="2016-02" db="EMBL/GenBank/DDBJ databases">
        <authorList>
            <consortium name="Pathogen Informatics"/>
        </authorList>
    </citation>
    <scope>NUCLEOTIDE SEQUENCE [LARGE SCALE GENOMIC DNA]</scope>
    <source>
        <strain evidence="1 6">K173</strain>
        <strain evidence="2 10">NK65 ny</strain>
        <strain evidence="5 9">NK65e</strain>
        <strain evidence="3 7">SP11 Antwerpcl1</strain>
        <strain evidence="4 8">SP11 RLL</strain>
    </source>
</reference>
<evidence type="ECO:0000313" key="4">
    <source>
        <dbReference type="EMBL" id="SCM18642.1"/>
    </source>
</evidence>
<dbReference type="AlphaFoldDB" id="A0A113SRC2"/>
<dbReference type="Proteomes" id="UP000219860">
    <property type="component" value="Chromosome 13"/>
</dbReference>
<dbReference type="EMBL" id="LT160033">
    <property type="protein sequence ID" value="CXJ03596.1"/>
    <property type="molecule type" value="Genomic_DNA"/>
</dbReference>
<protein>
    <submittedName>
        <fullName evidence="1">Uncharacterized protein</fullName>
    </submittedName>
</protein>
<evidence type="ECO:0000313" key="6">
    <source>
        <dbReference type="Proteomes" id="UP000069549"/>
    </source>
</evidence>
<evidence type="ECO:0000313" key="3">
    <source>
        <dbReference type="EMBL" id="SCM16844.1"/>
    </source>
</evidence>
<name>A0A113SRC2_PLABE</name>
<dbReference type="EMBL" id="LT608277">
    <property type="protein sequence ID" value="SCM18642.1"/>
    <property type="molecule type" value="Genomic_DNA"/>
</dbReference>
<sequence>MLHDIIKTLFTSFLKNDNQRNILISANYDISNDKINNSLKDKSNPELDKEKGNTDISIKDTRTCSEINEKFDCELEKK</sequence>
<dbReference type="Proteomes" id="UP000219974">
    <property type="component" value="Chromosome 13"/>
</dbReference>
<evidence type="ECO:0000313" key="7">
    <source>
        <dbReference type="Proteomes" id="UP000219860"/>
    </source>
</evidence>
<dbReference type="EMBL" id="LT614639">
    <property type="protein sequence ID" value="SCN28077.1"/>
    <property type="molecule type" value="Genomic_DNA"/>
</dbReference>
<evidence type="ECO:0000313" key="8">
    <source>
        <dbReference type="Proteomes" id="UP000219974"/>
    </source>
</evidence>
<dbReference type="EMBL" id="LT608149">
    <property type="protein sequence ID" value="SCL98509.1"/>
    <property type="molecule type" value="Genomic_DNA"/>
</dbReference>
<dbReference type="EMBL" id="LT608261">
    <property type="protein sequence ID" value="SCM16844.1"/>
    <property type="molecule type" value="Genomic_DNA"/>
</dbReference>
<dbReference type="Proteomes" id="UP000516480">
    <property type="component" value="Chromosome 13"/>
</dbReference>
<accession>A0A113SRC2</accession>
<evidence type="ECO:0000313" key="10">
    <source>
        <dbReference type="Proteomes" id="UP000516480"/>
    </source>
</evidence>
<evidence type="ECO:0000313" key="5">
    <source>
        <dbReference type="EMBL" id="SCN28077.1"/>
    </source>
</evidence>
<proteinExistence type="predicted"/>
<dbReference type="OrthoDB" id="289228at2759"/>
<evidence type="ECO:0000313" key="9">
    <source>
        <dbReference type="Proteomes" id="UP000220214"/>
    </source>
</evidence>
<organism evidence="1 6">
    <name type="scientific">Plasmodium berghei</name>
    <dbReference type="NCBI Taxonomy" id="5821"/>
    <lineage>
        <taxon>Eukaryota</taxon>
        <taxon>Sar</taxon>
        <taxon>Alveolata</taxon>
        <taxon>Apicomplexa</taxon>
        <taxon>Aconoidasida</taxon>
        <taxon>Haemosporida</taxon>
        <taxon>Plasmodiidae</taxon>
        <taxon>Plasmodium</taxon>
        <taxon>Plasmodium (Vinckeia)</taxon>
    </lineage>
</organism>
<dbReference type="Proteomes" id="UP000220214">
    <property type="component" value="Chromosome 13"/>
</dbReference>